<gene>
    <name evidence="3" type="ORF">RFI_06109</name>
</gene>
<evidence type="ECO:0000313" key="4">
    <source>
        <dbReference type="Proteomes" id="UP000023152"/>
    </source>
</evidence>
<name>X6P0F9_RETFI</name>
<organism evidence="3 4">
    <name type="scientific">Reticulomyxa filosa</name>
    <dbReference type="NCBI Taxonomy" id="46433"/>
    <lineage>
        <taxon>Eukaryota</taxon>
        <taxon>Sar</taxon>
        <taxon>Rhizaria</taxon>
        <taxon>Retaria</taxon>
        <taxon>Foraminifera</taxon>
        <taxon>Monothalamids</taxon>
        <taxon>Reticulomyxidae</taxon>
        <taxon>Reticulomyxa</taxon>
    </lineage>
</organism>
<proteinExistence type="predicted"/>
<dbReference type="AlphaFoldDB" id="X6P0F9"/>
<evidence type="ECO:0000256" key="2">
    <source>
        <dbReference type="SAM" id="Phobius"/>
    </source>
</evidence>
<evidence type="ECO:0000256" key="1">
    <source>
        <dbReference type="SAM" id="MobiDB-lite"/>
    </source>
</evidence>
<evidence type="ECO:0000313" key="3">
    <source>
        <dbReference type="EMBL" id="ETO31012.1"/>
    </source>
</evidence>
<dbReference type="EMBL" id="ASPP01005182">
    <property type="protein sequence ID" value="ETO31012.1"/>
    <property type="molecule type" value="Genomic_DNA"/>
</dbReference>
<reference evidence="3 4" key="1">
    <citation type="journal article" date="2013" name="Curr. Biol.">
        <title>The Genome of the Foraminiferan Reticulomyxa filosa.</title>
        <authorList>
            <person name="Glockner G."/>
            <person name="Hulsmann N."/>
            <person name="Schleicher M."/>
            <person name="Noegel A.A."/>
            <person name="Eichinger L."/>
            <person name="Gallinger C."/>
            <person name="Pawlowski J."/>
            <person name="Sierra R."/>
            <person name="Euteneuer U."/>
            <person name="Pillet L."/>
            <person name="Moustafa A."/>
            <person name="Platzer M."/>
            <person name="Groth M."/>
            <person name="Szafranski K."/>
            <person name="Schliwa M."/>
        </authorList>
    </citation>
    <scope>NUCLEOTIDE SEQUENCE [LARGE SCALE GENOMIC DNA]</scope>
</reference>
<keyword evidence="2" id="KW-1133">Transmembrane helix</keyword>
<comment type="caution">
    <text evidence="3">The sequence shown here is derived from an EMBL/GenBank/DDBJ whole genome shotgun (WGS) entry which is preliminary data.</text>
</comment>
<feature type="transmembrane region" description="Helical" evidence="2">
    <location>
        <begin position="475"/>
        <end position="499"/>
    </location>
</feature>
<dbReference type="Proteomes" id="UP000023152">
    <property type="component" value="Unassembled WGS sequence"/>
</dbReference>
<protein>
    <submittedName>
        <fullName evidence="3">Uncharacterized protein</fullName>
    </submittedName>
</protein>
<keyword evidence="2" id="KW-0472">Membrane</keyword>
<sequence length="759" mass="89177">MKDFFTVETTSTIQTLLLVHNNICKHSCQNCWVKLVYFRKEFNLCSFFYYLSKRTNISPWKKMIETAQHDFEKSVKRHNKNDLLPTRESYFKETNPINSQEKVAHMDINPTCTENGNATQYFENDCPYNADFFLSENKEVRNSTNENDHDCLEKDPTFWNKKLDVAEIQSPNTITRTGQFAEYTSSPLEYSFQADEETLRNTNQSKALSASFLMRQEKWSQLKEKKLEIEKQRVQEWTNKQCTFVPNVTSNAIGVSQHLISNNVDSPFSIFNKGRSAMHNIRAERLREELQKKQENEFTANCTFAPHINKRSRQIARRARRHPKLRRCASTHTNRRPHHKSNNFILHKDDSNLEECSFVPQTYSKKPCVRSVHIKEYLEQNPFYRLNRTAKLTAGSETDTNNKNASCEAESNMSNDNLASTIEAQVGNSTSPNRLTLVLLYDDKRSKEFFEKLEKYNEKKQRKLEKLEQDSMPSVYLIIHLFFIFSAIFSISFASYFIIPSKKEIKEFETAFRFQPELNKKSLQIVKKLPRLGPGLSRKGFYVYLAKNDEDPQDQKRYENKKLLESNSKLQNYLSVNVHHRLYYETNNSHKSQKDEDPSPTNPENCKVDPPSETINILYECEKKECPENIKTINDAELQEFISRQREYENCRKKRIQKLWQIFHEQECVFDDSVGEDKDSENTNLTNQENTPTSNQGKQKIFKFMCLFCGVPKKKRRNQSATNNNDAKQKNKHSKNELPMTYTKIFTKNEKSKQNFTTE</sequence>
<dbReference type="PANTHER" id="PTHR37028:SF4">
    <property type="entry name" value="ALMS MOTIF DOMAIN-CONTAINING PROTEIN"/>
    <property type="match status" value="1"/>
</dbReference>
<feature type="region of interest" description="Disordered" evidence="1">
    <location>
        <begin position="716"/>
        <end position="759"/>
    </location>
</feature>
<feature type="region of interest" description="Disordered" evidence="1">
    <location>
        <begin position="316"/>
        <end position="343"/>
    </location>
</feature>
<feature type="compositionally biased region" description="Basic residues" evidence="1">
    <location>
        <begin position="316"/>
        <end position="341"/>
    </location>
</feature>
<feature type="region of interest" description="Disordered" evidence="1">
    <location>
        <begin position="587"/>
        <end position="611"/>
    </location>
</feature>
<accession>X6P0F9</accession>
<feature type="region of interest" description="Disordered" evidence="1">
    <location>
        <begin position="674"/>
        <end position="696"/>
    </location>
</feature>
<keyword evidence="4" id="KW-1185">Reference proteome</keyword>
<feature type="compositionally biased region" description="Polar residues" evidence="1">
    <location>
        <begin position="682"/>
        <end position="696"/>
    </location>
</feature>
<keyword evidence="2" id="KW-0812">Transmembrane</keyword>
<dbReference type="PANTHER" id="PTHR37028">
    <property type="entry name" value="UNNAMED PRODUCT-RELATED"/>
    <property type="match status" value="1"/>
</dbReference>